<dbReference type="Gene3D" id="3.30.465.10">
    <property type="match status" value="1"/>
</dbReference>
<dbReference type="Pfam" id="PF08031">
    <property type="entry name" value="BBE"/>
    <property type="match status" value="1"/>
</dbReference>
<keyword evidence="12" id="KW-1185">Reference proteome</keyword>
<keyword evidence="6" id="KW-0274">FAD</keyword>
<organism evidence="11 12">
    <name type="scientific">Dipteronia dyeriana</name>
    <dbReference type="NCBI Taxonomy" id="168575"/>
    <lineage>
        <taxon>Eukaryota</taxon>
        <taxon>Viridiplantae</taxon>
        <taxon>Streptophyta</taxon>
        <taxon>Embryophyta</taxon>
        <taxon>Tracheophyta</taxon>
        <taxon>Spermatophyta</taxon>
        <taxon>Magnoliopsida</taxon>
        <taxon>eudicotyledons</taxon>
        <taxon>Gunneridae</taxon>
        <taxon>Pentapetalae</taxon>
        <taxon>rosids</taxon>
        <taxon>malvids</taxon>
        <taxon>Sapindales</taxon>
        <taxon>Sapindaceae</taxon>
        <taxon>Hippocastanoideae</taxon>
        <taxon>Acereae</taxon>
        <taxon>Dipteronia</taxon>
    </lineage>
</organism>
<evidence type="ECO:0000256" key="2">
    <source>
        <dbReference type="ARBA" id="ARBA00005466"/>
    </source>
</evidence>
<keyword evidence="4 9" id="KW-0732">Signal</keyword>
<keyword evidence="5" id="KW-0547">Nucleotide-binding</keyword>
<dbReference type="Pfam" id="PF01565">
    <property type="entry name" value="FAD_binding_4"/>
    <property type="match status" value="1"/>
</dbReference>
<dbReference type="InterPro" id="IPR006094">
    <property type="entry name" value="Oxid_FAD_bind_N"/>
</dbReference>
<evidence type="ECO:0000313" key="11">
    <source>
        <dbReference type="EMBL" id="KAK2644851.1"/>
    </source>
</evidence>
<dbReference type="InterPro" id="IPR036318">
    <property type="entry name" value="FAD-bd_PCMH-like_sf"/>
</dbReference>
<evidence type="ECO:0000256" key="9">
    <source>
        <dbReference type="SAM" id="SignalP"/>
    </source>
</evidence>
<feature type="signal peptide" evidence="9">
    <location>
        <begin position="1"/>
        <end position="21"/>
    </location>
</feature>
<dbReference type="Gene3D" id="3.30.43.10">
    <property type="entry name" value="Uridine Diphospho-n-acetylenolpyruvylglucosamine Reductase, domain 2"/>
    <property type="match status" value="1"/>
</dbReference>
<accession>A0AAD9WVN0</accession>
<name>A0AAD9WVN0_9ROSI</name>
<dbReference type="GO" id="GO:0016491">
    <property type="term" value="F:oxidoreductase activity"/>
    <property type="evidence" value="ECO:0007669"/>
    <property type="project" value="UniProtKB-KW"/>
</dbReference>
<feature type="domain" description="FAD-binding PCMH-type" evidence="10">
    <location>
        <begin position="71"/>
        <end position="245"/>
    </location>
</feature>
<evidence type="ECO:0000256" key="5">
    <source>
        <dbReference type="ARBA" id="ARBA00022741"/>
    </source>
</evidence>
<proteinExistence type="inferred from homology"/>
<dbReference type="EMBL" id="JANJYI010000006">
    <property type="protein sequence ID" value="KAK2644851.1"/>
    <property type="molecule type" value="Genomic_DNA"/>
</dbReference>
<dbReference type="InterPro" id="IPR016166">
    <property type="entry name" value="FAD-bd_PCMH"/>
</dbReference>
<dbReference type="PANTHER" id="PTHR32448">
    <property type="entry name" value="OS08G0158400 PROTEIN"/>
    <property type="match status" value="1"/>
</dbReference>
<dbReference type="InterPro" id="IPR016167">
    <property type="entry name" value="FAD-bd_PCMH_sub1"/>
</dbReference>
<evidence type="ECO:0000256" key="4">
    <source>
        <dbReference type="ARBA" id="ARBA00022729"/>
    </source>
</evidence>
<dbReference type="AlphaFoldDB" id="A0AAD9WVN0"/>
<dbReference type="PROSITE" id="PS00862">
    <property type="entry name" value="OX2_COVAL_FAD"/>
    <property type="match status" value="1"/>
</dbReference>
<evidence type="ECO:0000259" key="10">
    <source>
        <dbReference type="PROSITE" id="PS51387"/>
    </source>
</evidence>
<dbReference type="SUPFAM" id="SSF56176">
    <property type="entry name" value="FAD-binding/transporter-associated domain-like"/>
    <property type="match status" value="1"/>
</dbReference>
<evidence type="ECO:0000256" key="8">
    <source>
        <dbReference type="ARBA" id="ARBA00023180"/>
    </source>
</evidence>
<evidence type="ECO:0000256" key="3">
    <source>
        <dbReference type="ARBA" id="ARBA00022630"/>
    </source>
</evidence>
<dbReference type="InterPro" id="IPR006093">
    <property type="entry name" value="Oxy_OxRdtase_FAD_BS"/>
</dbReference>
<keyword evidence="3" id="KW-0285">Flavoprotein</keyword>
<dbReference type="Gene3D" id="3.40.462.20">
    <property type="match status" value="1"/>
</dbReference>
<sequence length="522" mass="59091">MMKQFILLVSLLVFSVSWTSTSTPIQTDFKRCMSTQFSAYTKNFEIIYTPESSLYSYLLQSTIQNPRWLNATTQPLLIVAPFHESEVQAAVLCSKKYDLQVRVRSGGHDYEGLSFLCQTPYIIIDLINMRSIDINVEEETGWVQSGATLGELYYAIAKKSQVHGFPGGLCPTLGIGGHLSGGGFGTLLRKYGLAADNVLDAYLIDVNGRILDRKAMGEDLFWAIRGGGGASFGIILSWKIRLVRVPKIVTGFSVSKTLDSGVTKLVHRWQEIAPYLPEDLFIRIVIVGDGFNKAVQVSFNSLFLGEIDTLIPLMNKTFPELGLKFEDCIEMSWVESTVNFAGFPNGSLVEVLLDKKQLFKSNFKAKSDFVTEPIPINGLEGIWGRFVEEEIAIMIMDPFGGKMNEISESETPFPHRKGNLYNIQYLKKWEKNGVRESNRHVYWMRSLYKYMGSYVSKSPRAAYVNYRDLDLGTNNQDNTNYLESTSWGVKYFKGNFKRLAQLKSKVDPENFFRSEQSIPHYK</sequence>
<keyword evidence="8" id="KW-0325">Glycoprotein</keyword>
<dbReference type="InterPro" id="IPR016169">
    <property type="entry name" value="FAD-bd_PCMH_sub2"/>
</dbReference>
<feature type="chain" id="PRO_5042138154" description="FAD-binding PCMH-type domain-containing protein" evidence="9">
    <location>
        <begin position="22"/>
        <end position="522"/>
    </location>
</feature>
<evidence type="ECO:0000313" key="12">
    <source>
        <dbReference type="Proteomes" id="UP001280121"/>
    </source>
</evidence>
<dbReference type="Proteomes" id="UP001280121">
    <property type="component" value="Unassembled WGS sequence"/>
</dbReference>
<reference evidence="11" key="1">
    <citation type="journal article" date="2023" name="Plant J.">
        <title>Genome sequences and population genomics provide insights into the demographic history, inbreeding, and mutation load of two 'living fossil' tree species of Dipteronia.</title>
        <authorList>
            <person name="Feng Y."/>
            <person name="Comes H.P."/>
            <person name="Chen J."/>
            <person name="Zhu S."/>
            <person name="Lu R."/>
            <person name="Zhang X."/>
            <person name="Li P."/>
            <person name="Qiu J."/>
            <person name="Olsen K.M."/>
            <person name="Qiu Y."/>
        </authorList>
    </citation>
    <scope>NUCLEOTIDE SEQUENCE</scope>
    <source>
        <strain evidence="11">KIB01</strain>
    </source>
</reference>
<evidence type="ECO:0000256" key="6">
    <source>
        <dbReference type="ARBA" id="ARBA00022827"/>
    </source>
</evidence>
<comment type="cofactor">
    <cofactor evidence="1">
        <name>FAD</name>
        <dbReference type="ChEBI" id="CHEBI:57692"/>
    </cofactor>
</comment>
<protein>
    <recommendedName>
        <fullName evidence="10">FAD-binding PCMH-type domain-containing protein</fullName>
    </recommendedName>
</protein>
<dbReference type="GO" id="GO:0071949">
    <property type="term" value="F:FAD binding"/>
    <property type="evidence" value="ECO:0007669"/>
    <property type="project" value="InterPro"/>
</dbReference>
<dbReference type="InterPro" id="IPR012951">
    <property type="entry name" value="BBE"/>
</dbReference>
<evidence type="ECO:0000256" key="1">
    <source>
        <dbReference type="ARBA" id="ARBA00001974"/>
    </source>
</evidence>
<comment type="similarity">
    <text evidence="2">Belongs to the oxygen-dependent FAD-linked oxidoreductase family.</text>
</comment>
<gene>
    <name evidence="11" type="ORF">Ddye_020046</name>
</gene>
<evidence type="ECO:0000256" key="7">
    <source>
        <dbReference type="ARBA" id="ARBA00023002"/>
    </source>
</evidence>
<keyword evidence="7" id="KW-0560">Oxidoreductase</keyword>
<dbReference type="PROSITE" id="PS51387">
    <property type="entry name" value="FAD_PCMH"/>
    <property type="match status" value="1"/>
</dbReference>
<comment type="caution">
    <text evidence="11">The sequence shown here is derived from an EMBL/GenBank/DDBJ whole genome shotgun (WGS) entry which is preliminary data.</text>
</comment>